<keyword evidence="2" id="KW-0614">Plasmid</keyword>
<accession>A0A7H0H111</accession>
<reference evidence="2 3" key="1">
    <citation type="submission" date="2020-08" db="EMBL/GenBank/DDBJ databases">
        <title>Genome sequence of Hymenobacter qilianensis JCM 19763T.</title>
        <authorList>
            <person name="Hyun D.-W."/>
            <person name="Bae J.-W."/>
        </authorList>
    </citation>
    <scope>NUCLEOTIDE SEQUENCE [LARGE SCALE GENOMIC DNA]</scope>
    <source>
        <strain evidence="2 3">JCM 19763</strain>
        <plasmid evidence="2 3">p_unnamed1</plasmid>
    </source>
</reference>
<evidence type="ECO:0000256" key="1">
    <source>
        <dbReference type="SAM" id="MobiDB-lite"/>
    </source>
</evidence>
<geneLocation type="plasmid" evidence="2 3">
    <name>p_unnamed1</name>
</geneLocation>
<evidence type="ECO:0000313" key="3">
    <source>
        <dbReference type="Proteomes" id="UP000516093"/>
    </source>
</evidence>
<dbReference type="RefSeq" id="WP_187734386.1">
    <property type="nucleotide sequence ID" value="NZ_BMFN01000005.1"/>
</dbReference>
<sequence>MAPYRVKNGTIYVKNGTLLREKRHPCVKNGTISVKNGTRNPAPPQLREKWHPVSSPSSSA</sequence>
<dbReference type="EMBL" id="CP060785">
    <property type="protein sequence ID" value="QNP54227.1"/>
    <property type="molecule type" value="Genomic_DNA"/>
</dbReference>
<name>A0A7H0H111_9BACT</name>
<protein>
    <submittedName>
        <fullName evidence="2">Uncharacterized protein</fullName>
    </submittedName>
</protein>
<dbReference type="Proteomes" id="UP000516093">
    <property type="component" value="Plasmid p_unnamed1"/>
</dbReference>
<keyword evidence="3" id="KW-1185">Reference proteome</keyword>
<dbReference type="KEGG" id="hqi:H9L05_21345"/>
<gene>
    <name evidence="2" type="ORF">H9L05_21345</name>
</gene>
<organism evidence="2 3">
    <name type="scientific">Hymenobacter qilianensis</name>
    <dbReference type="NCBI Taxonomy" id="1385715"/>
    <lineage>
        <taxon>Bacteria</taxon>
        <taxon>Pseudomonadati</taxon>
        <taxon>Bacteroidota</taxon>
        <taxon>Cytophagia</taxon>
        <taxon>Cytophagales</taxon>
        <taxon>Hymenobacteraceae</taxon>
        <taxon>Hymenobacter</taxon>
    </lineage>
</organism>
<feature type="compositionally biased region" description="Polar residues" evidence="1">
    <location>
        <begin position="30"/>
        <end position="39"/>
    </location>
</feature>
<dbReference type="AlphaFoldDB" id="A0A7H0H111"/>
<evidence type="ECO:0000313" key="2">
    <source>
        <dbReference type="EMBL" id="QNP54227.1"/>
    </source>
</evidence>
<proteinExistence type="predicted"/>
<feature type="region of interest" description="Disordered" evidence="1">
    <location>
        <begin position="29"/>
        <end position="60"/>
    </location>
</feature>